<gene>
    <name evidence="1" type="ORF">GCM10010503_35100</name>
</gene>
<dbReference type="AlphaFoldDB" id="A0A918J9J5"/>
<dbReference type="EMBL" id="BMUE01000007">
    <property type="protein sequence ID" value="GGW55077.1"/>
    <property type="molecule type" value="Genomic_DNA"/>
</dbReference>
<dbReference type="Proteomes" id="UP000620224">
    <property type="component" value="Unassembled WGS sequence"/>
</dbReference>
<organism evidence="1 2">
    <name type="scientific">Streptomyces lucensis JCM 4490</name>
    <dbReference type="NCBI Taxonomy" id="1306176"/>
    <lineage>
        <taxon>Bacteria</taxon>
        <taxon>Bacillati</taxon>
        <taxon>Actinomycetota</taxon>
        <taxon>Actinomycetes</taxon>
        <taxon>Kitasatosporales</taxon>
        <taxon>Streptomycetaceae</taxon>
        <taxon>Streptomyces</taxon>
    </lineage>
</organism>
<reference evidence="1" key="2">
    <citation type="submission" date="2020-09" db="EMBL/GenBank/DDBJ databases">
        <authorList>
            <person name="Sun Q."/>
            <person name="Ohkuma M."/>
        </authorList>
    </citation>
    <scope>NUCLEOTIDE SEQUENCE</scope>
    <source>
        <strain evidence="1">JCM 4490</strain>
    </source>
</reference>
<keyword evidence="2" id="KW-1185">Reference proteome</keyword>
<protein>
    <submittedName>
        <fullName evidence="1">Uncharacterized protein</fullName>
    </submittedName>
</protein>
<proteinExistence type="predicted"/>
<accession>A0A918J9J5</accession>
<evidence type="ECO:0000313" key="2">
    <source>
        <dbReference type="Proteomes" id="UP000620224"/>
    </source>
</evidence>
<dbReference type="RefSeq" id="WP_190016289.1">
    <property type="nucleotide sequence ID" value="NZ_BMUE01000007.1"/>
</dbReference>
<evidence type="ECO:0000313" key="1">
    <source>
        <dbReference type="EMBL" id="GGW55077.1"/>
    </source>
</evidence>
<name>A0A918J9J5_9ACTN</name>
<reference evidence="1" key="1">
    <citation type="journal article" date="2014" name="Int. J. Syst. Evol. Microbiol.">
        <title>Complete genome sequence of Corynebacterium casei LMG S-19264T (=DSM 44701T), isolated from a smear-ripened cheese.</title>
        <authorList>
            <consortium name="US DOE Joint Genome Institute (JGI-PGF)"/>
            <person name="Walter F."/>
            <person name="Albersmeier A."/>
            <person name="Kalinowski J."/>
            <person name="Ruckert C."/>
        </authorList>
    </citation>
    <scope>NUCLEOTIDE SEQUENCE</scope>
    <source>
        <strain evidence="1">JCM 4490</strain>
    </source>
</reference>
<sequence>MLTSAEVRGRLGVVESVLALSGAERERVLGRIDDWPGDKDSADVLDQPLRVWRQAASAGLGLLSTRIWF</sequence>
<comment type="caution">
    <text evidence="1">The sequence shown here is derived from an EMBL/GenBank/DDBJ whole genome shotgun (WGS) entry which is preliminary data.</text>
</comment>